<feature type="signal peptide" evidence="1">
    <location>
        <begin position="1"/>
        <end position="20"/>
    </location>
</feature>
<dbReference type="EMBL" id="JAHMHQ010000015">
    <property type="protein sequence ID" value="KAK1634221.1"/>
    <property type="molecule type" value="Genomic_DNA"/>
</dbReference>
<dbReference type="AlphaFoldDB" id="A0AAI9ZM68"/>
<evidence type="ECO:0008006" key="4">
    <source>
        <dbReference type="Google" id="ProtNLM"/>
    </source>
</evidence>
<evidence type="ECO:0000313" key="3">
    <source>
        <dbReference type="Proteomes" id="UP001243989"/>
    </source>
</evidence>
<reference evidence="2" key="1">
    <citation type="submission" date="2021-06" db="EMBL/GenBank/DDBJ databases">
        <title>Comparative genomics, transcriptomics and evolutionary studies reveal genomic signatures of adaptation to plant cell wall in hemibiotrophic fungi.</title>
        <authorList>
            <consortium name="DOE Joint Genome Institute"/>
            <person name="Baroncelli R."/>
            <person name="Diaz J.F."/>
            <person name="Benocci T."/>
            <person name="Peng M."/>
            <person name="Battaglia E."/>
            <person name="Haridas S."/>
            <person name="Andreopoulos W."/>
            <person name="Labutti K."/>
            <person name="Pangilinan J."/>
            <person name="Floch G.L."/>
            <person name="Makela M.R."/>
            <person name="Henrissat B."/>
            <person name="Grigoriev I.V."/>
            <person name="Crouch J.A."/>
            <person name="De Vries R.P."/>
            <person name="Sukno S.A."/>
            <person name="Thon M.R."/>
        </authorList>
    </citation>
    <scope>NUCLEOTIDE SEQUENCE</scope>
    <source>
        <strain evidence="2">CBS 102054</strain>
    </source>
</reference>
<dbReference type="Proteomes" id="UP001243989">
    <property type="component" value="Unassembled WGS sequence"/>
</dbReference>
<protein>
    <recommendedName>
        <fullName evidence="4">Secreted protein</fullName>
    </recommendedName>
</protein>
<feature type="chain" id="PRO_5042600650" description="Secreted protein" evidence="1">
    <location>
        <begin position="21"/>
        <end position="91"/>
    </location>
</feature>
<sequence>MLLPPLLLLPMLLFLARCLARLGKHIEGLDKFLVAFDIICIVCAKLSLKATIMGTDNKKEFTTGVATSLGAHAGKFLVLTLGFELGNSRMR</sequence>
<accession>A0AAI9ZM68</accession>
<name>A0AAI9ZM68_9PEZI</name>
<gene>
    <name evidence="2" type="ORF">BDP81DRAFT_55825</name>
</gene>
<evidence type="ECO:0000313" key="2">
    <source>
        <dbReference type="EMBL" id="KAK1634221.1"/>
    </source>
</evidence>
<evidence type="ECO:0000256" key="1">
    <source>
        <dbReference type="SAM" id="SignalP"/>
    </source>
</evidence>
<dbReference type="RefSeq" id="XP_060442828.1">
    <property type="nucleotide sequence ID" value="XM_060595985.1"/>
</dbReference>
<comment type="caution">
    <text evidence="2">The sequence shown here is derived from an EMBL/GenBank/DDBJ whole genome shotgun (WGS) entry which is preliminary data.</text>
</comment>
<keyword evidence="1" id="KW-0732">Signal</keyword>
<proteinExistence type="predicted"/>
<dbReference type="GeneID" id="85480847"/>
<keyword evidence="3" id="KW-1185">Reference proteome</keyword>
<organism evidence="2 3">
    <name type="scientific">Colletotrichum phormii</name>
    <dbReference type="NCBI Taxonomy" id="359342"/>
    <lineage>
        <taxon>Eukaryota</taxon>
        <taxon>Fungi</taxon>
        <taxon>Dikarya</taxon>
        <taxon>Ascomycota</taxon>
        <taxon>Pezizomycotina</taxon>
        <taxon>Sordariomycetes</taxon>
        <taxon>Hypocreomycetidae</taxon>
        <taxon>Glomerellales</taxon>
        <taxon>Glomerellaceae</taxon>
        <taxon>Colletotrichum</taxon>
        <taxon>Colletotrichum acutatum species complex</taxon>
    </lineage>
</organism>